<dbReference type="InterPro" id="IPR013786">
    <property type="entry name" value="AcylCoA_DH/ox_N"/>
</dbReference>
<dbReference type="SUPFAM" id="SSF47203">
    <property type="entry name" value="Acyl-CoA dehydrogenase C-terminal domain-like"/>
    <property type="match status" value="1"/>
</dbReference>
<evidence type="ECO:0000256" key="1">
    <source>
        <dbReference type="ARBA" id="ARBA00001974"/>
    </source>
</evidence>
<dbReference type="InterPro" id="IPR009075">
    <property type="entry name" value="AcylCo_DH/oxidase_C"/>
</dbReference>
<evidence type="ECO:0000256" key="3">
    <source>
        <dbReference type="ARBA" id="ARBA00022630"/>
    </source>
</evidence>
<evidence type="ECO:0000256" key="2">
    <source>
        <dbReference type="ARBA" id="ARBA00009347"/>
    </source>
</evidence>
<comment type="cofactor">
    <cofactor evidence="1">
        <name>FAD</name>
        <dbReference type="ChEBI" id="CHEBI:57692"/>
    </cofactor>
</comment>
<proteinExistence type="inferred from homology"/>
<reference evidence="8 9" key="1">
    <citation type="submission" date="2019-01" db="EMBL/GenBank/DDBJ databases">
        <title>Egibacter rhizosphaerae EGI 80759T.</title>
        <authorList>
            <person name="Chen D.-D."/>
            <person name="Tian Y."/>
            <person name="Jiao J.-Y."/>
            <person name="Zhang X.-T."/>
            <person name="Zhang Y.-G."/>
            <person name="Zhang Y."/>
            <person name="Xiao M."/>
            <person name="Shu W.-S."/>
            <person name="Li W.-J."/>
        </authorList>
    </citation>
    <scope>NUCLEOTIDE SEQUENCE [LARGE SCALE GENOMIC DNA]</scope>
    <source>
        <strain evidence="8 9">EGI 80759</strain>
    </source>
</reference>
<evidence type="ECO:0000256" key="5">
    <source>
        <dbReference type="ARBA" id="ARBA00023002"/>
    </source>
</evidence>
<dbReference type="InterPro" id="IPR037069">
    <property type="entry name" value="AcylCoA_DH/ox_N_sf"/>
</dbReference>
<accession>A0A411YD52</accession>
<dbReference type="Gene3D" id="1.20.140.10">
    <property type="entry name" value="Butyryl-CoA Dehydrogenase, subunit A, domain 3"/>
    <property type="match status" value="1"/>
</dbReference>
<dbReference type="GO" id="GO:0050660">
    <property type="term" value="F:flavin adenine dinucleotide binding"/>
    <property type="evidence" value="ECO:0007669"/>
    <property type="project" value="InterPro"/>
</dbReference>
<evidence type="ECO:0000313" key="9">
    <source>
        <dbReference type="Proteomes" id="UP000291469"/>
    </source>
</evidence>
<keyword evidence="4" id="KW-0274">FAD</keyword>
<dbReference type="InterPro" id="IPR036250">
    <property type="entry name" value="AcylCo_DH-like_C"/>
</dbReference>
<keyword evidence="5" id="KW-0560">Oxidoreductase</keyword>
<protein>
    <submittedName>
        <fullName evidence="8">Acyl-CoA dehydrogenase</fullName>
    </submittedName>
</protein>
<dbReference type="RefSeq" id="WP_131154099.1">
    <property type="nucleotide sequence ID" value="NZ_CP036402.1"/>
</dbReference>
<dbReference type="AlphaFoldDB" id="A0A411YD52"/>
<comment type="similarity">
    <text evidence="2">Belongs to the acyl-CoA dehydrogenase family.</text>
</comment>
<evidence type="ECO:0000259" key="6">
    <source>
        <dbReference type="Pfam" id="PF00441"/>
    </source>
</evidence>
<dbReference type="EMBL" id="CP036402">
    <property type="protein sequence ID" value="QBI19102.1"/>
    <property type="molecule type" value="Genomic_DNA"/>
</dbReference>
<feature type="domain" description="Acyl-CoA dehydrogenase/oxidase N-terminal" evidence="7">
    <location>
        <begin position="6"/>
        <end position="118"/>
    </location>
</feature>
<dbReference type="KEGG" id="erz:ER308_05805"/>
<dbReference type="InterPro" id="IPR009100">
    <property type="entry name" value="AcylCoA_DH/oxidase_NM_dom_sf"/>
</dbReference>
<dbReference type="PANTHER" id="PTHR43884">
    <property type="entry name" value="ACYL-COA DEHYDROGENASE"/>
    <property type="match status" value="1"/>
</dbReference>
<dbReference type="Gene3D" id="1.10.540.10">
    <property type="entry name" value="Acyl-CoA dehydrogenase/oxidase, N-terminal domain"/>
    <property type="match status" value="1"/>
</dbReference>
<name>A0A411YD52_9ACTN</name>
<dbReference type="Pfam" id="PF02771">
    <property type="entry name" value="Acyl-CoA_dh_N"/>
    <property type="match status" value="1"/>
</dbReference>
<keyword evidence="9" id="KW-1185">Reference proteome</keyword>
<organism evidence="8 9">
    <name type="scientific">Egibacter rhizosphaerae</name>
    <dbReference type="NCBI Taxonomy" id="1670831"/>
    <lineage>
        <taxon>Bacteria</taxon>
        <taxon>Bacillati</taxon>
        <taxon>Actinomycetota</taxon>
        <taxon>Nitriliruptoria</taxon>
        <taxon>Egibacterales</taxon>
        <taxon>Egibacteraceae</taxon>
        <taxon>Egibacter</taxon>
    </lineage>
</organism>
<keyword evidence="3" id="KW-0285">Flavoprotein</keyword>
<evidence type="ECO:0000256" key="4">
    <source>
        <dbReference type="ARBA" id="ARBA00022827"/>
    </source>
</evidence>
<feature type="domain" description="Acyl-CoA dehydrogenase/oxidase C-terminal" evidence="6">
    <location>
        <begin position="203"/>
        <end position="336"/>
    </location>
</feature>
<dbReference type="PANTHER" id="PTHR43884:SF20">
    <property type="entry name" value="ACYL-COA DEHYDROGENASE FADE28"/>
    <property type="match status" value="1"/>
</dbReference>
<evidence type="ECO:0000313" key="8">
    <source>
        <dbReference type="EMBL" id="QBI19102.1"/>
    </source>
</evidence>
<sequence>MRFDFTDDQYALRDGAREFFEGECTPEHVRAMWEHETGVSEARWKQLADTGFVGLTIPEEYGGLGLGAVDLVLLLEEAGYAGLPEPLLETAAVVAPVLAAHASEATKDEWLSRLATGEALATVAYDRAGDGRWLAAQGHVVDLVLVLDGEACHLVAAEECTVEPQATLDRGRRVAALSIDTGDATRLGDAEAAAETRDRVAAGAAAVLNGVSRRLLDLTIAHVSEREQFGRPVGSFQAVKHKLAETKLLVESARPATWYAAYAIDEGRIDRARAASVAKAYASDAAAKANHESLQCHGGIGFTWEHDLHLWLKRASALQRAYGSASNHRARLAAALLD</sequence>
<gene>
    <name evidence="8" type="ORF">ER308_05805</name>
</gene>
<dbReference type="SUPFAM" id="SSF56645">
    <property type="entry name" value="Acyl-CoA dehydrogenase NM domain-like"/>
    <property type="match status" value="1"/>
</dbReference>
<dbReference type="Proteomes" id="UP000291469">
    <property type="component" value="Chromosome"/>
</dbReference>
<dbReference type="OrthoDB" id="8677713at2"/>
<dbReference type="GO" id="GO:0003995">
    <property type="term" value="F:acyl-CoA dehydrogenase activity"/>
    <property type="evidence" value="ECO:0007669"/>
    <property type="project" value="TreeGrafter"/>
</dbReference>
<dbReference type="Pfam" id="PF00441">
    <property type="entry name" value="Acyl-CoA_dh_1"/>
    <property type="match status" value="1"/>
</dbReference>
<evidence type="ECO:0000259" key="7">
    <source>
        <dbReference type="Pfam" id="PF02771"/>
    </source>
</evidence>